<dbReference type="Pfam" id="PF18911">
    <property type="entry name" value="PKD_4"/>
    <property type="match status" value="1"/>
</dbReference>
<dbReference type="Gene3D" id="2.60.40.10">
    <property type="entry name" value="Immunoglobulins"/>
    <property type="match status" value="3"/>
</dbReference>
<evidence type="ECO:0000313" key="9">
    <source>
        <dbReference type="Proteomes" id="UP000293952"/>
    </source>
</evidence>
<dbReference type="SUPFAM" id="SSF49299">
    <property type="entry name" value="PKD domain"/>
    <property type="match status" value="3"/>
</dbReference>
<evidence type="ECO:0000313" key="8">
    <source>
        <dbReference type="EMBL" id="RYM33510.1"/>
    </source>
</evidence>
<dbReference type="CDD" id="cd00041">
    <property type="entry name" value="CUB"/>
    <property type="match status" value="1"/>
</dbReference>
<feature type="domain" description="P/Homo B" evidence="7">
    <location>
        <begin position="272"/>
        <end position="452"/>
    </location>
</feature>
<evidence type="ECO:0000256" key="3">
    <source>
        <dbReference type="ARBA" id="ARBA00023157"/>
    </source>
</evidence>
<organism evidence="8 9">
    <name type="scientific">Brumimicrobium glaciale</name>
    <dbReference type="NCBI Taxonomy" id="200475"/>
    <lineage>
        <taxon>Bacteria</taxon>
        <taxon>Pseudomonadati</taxon>
        <taxon>Bacteroidota</taxon>
        <taxon>Flavobacteriia</taxon>
        <taxon>Flavobacteriales</taxon>
        <taxon>Crocinitomicaceae</taxon>
        <taxon>Brumimicrobium</taxon>
    </lineage>
</organism>
<dbReference type="InterPro" id="IPR002884">
    <property type="entry name" value="P_dom"/>
</dbReference>
<dbReference type="GO" id="GO:0004252">
    <property type="term" value="F:serine-type endopeptidase activity"/>
    <property type="evidence" value="ECO:0007669"/>
    <property type="project" value="InterPro"/>
</dbReference>
<dbReference type="Pfam" id="PF01483">
    <property type="entry name" value="P_proprotein"/>
    <property type="match status" value="1"/>
</dbReference>
<dbReference type="RefSeq" id="WP_130093970.1">
    <property type="nucleotide sequence ID" value="NZ_SETE01000004.1"/>
</dbReference>
<dbReference type="SUPFAM" id="SSF49785">
    <property type="entry name" value="Galactose-binding domain-like"/>
    <property type="match status" value="1"/>
</dbReference>
<gene>
    <name evidence="8" type="ORF">ERX46_11265</name>
</gene>
<feature type="chain" id="PRO_5020683448" evidence="4">
    <location>
        <begin position="22"/>
        <end position="3700"/>
    </location>
</feature>
<evidence type="ECO:0000256" key="2">
    <source>
        <dbReference type="ARBA" id="ARBA00022801"/>
    </source>
</evidence>
<dbReference type="InterPro" id="IPR035986">
    <property type="entry name" value="PKD_dom_sf"/>
</dbReference>
<sequence length="3700" mass="387990">MKHIISIIFLFLIIGVNSSHAQSYIMTNGGNVSTCGGTFYDSGGGLGNYGDNLNLTYTICPNNGTSSTVDFTSFNIENNYDFLTIYDGANISAPVIGVYTGGVGPGLVTATPSNASGCLTFVFTSDTGVNSTGWIGTIGCVLHCQDIIANPTFSPAPDPDGIIRICKGASITMSATGTYPENNSFYTQSDATSTFIWKPQDGVTNYGQTVTHTYNNEGGYIIQLDLKDIKGCYNSNGINQEVHVSTTPNFSASIAIPDTICLGDPSSITGDVDPVTFDKSCNQPVFPPVALPDGSGVAYSTSVNLECFSIGQKLNNINNLLSICVNMEHSYMGDVNIDIICPNGQMVTLHDYSGGFGTYLGIPVDNDALPNAQGTGFDYCWTPTATNGTWTSNSVSNTTLPAGSYESDEPLNGLVGCNLNGIWTLVIKDELYSDNGFVFDWSLNFNPAIIPPAVIFTPTIVSEGWQPDPTILGGTNPINVLPTALGNSCYTYEVTDNLGCDYDTTICITVNPNTVVNAIPNVDQCTPYTLPVITGANLSGNEAYFTGMGRTGTQYNAGDVISTTQTLYINDSGSSPSFCGDESIGIVITIFSSSITMSCPPSLTANCAISEQPPYANFTAFQNAGGSATTNFTAAILPNSFILLSEVSDGDSCPETVTRTYQITDDCGSTQTCTQIIEIDDIINPTGTAPALAIQCIGALPLPNITIITDEADNCTTTPIVTYIGESSDGGTCPEIITRTYRITDGCGNSTDVLQTITVMDDIDPTGTAPAAITVQCVGEVPAADIALITDEADNCTVNPAVTHVGDVSNNNTCSEIITRTYRITDDCGNNTDITQTITINDNTNPTGTAPVAATLQCVGDVPAADITLITDEADNCTINPIVTHEGDVSNGNTCPEVITRTYRITDACGNFTDLNQVFTINDVISPTGTAPAATTVQCIGDVPAFDVNSITDEADNCTVNPTVSHVGDVSNGSTCSEIITRTYRISDDCGNNTDVTQIITVNDDILPTGTAPANITVQCIGDVPVADINSITNEADNCTTNPAVTHLGDVSNGNTCAEIITRTYNIADDCGNNIDVIQTITINDNILPTGTAPANITVQCIGNVPAANIALITDEADNCTVNPIVTHVGDVSNNNTCPEIITRTYNIADDCGNNINVTQTITVFDDTNPTGTAPANVTVQCIGDVPAVDIALITDEADNCTVIPTVTHVGDVSNNNTCSEIITRTYRITDDCGNNTDITQTITINDDTNPTGTAPLAATLQCLGDVPAADITLITDEADNCTGIPIVTHEGDVSNGNTCPEVITRTYRITDVCGNFTDLTQVFTIADDIFPTGTAPAATTVQCIGDVPAVDVNSITDEADNCTVNPTVSHVGDVSNGSTCPEIITRTYRITDDCGNNTDVAQIITVNDDILPTGTAPANITVQCIGDVPVADINSITNEADNCTTNPTVTHLGDVSNGNTCAEIITRTYNIADDCGNNIDVIQTITINDNILPTGTAPANITVQCIGNVPAANIALITDEADNCTVNPIVTHVGDVSNNNTCPEIITRTYNIADDCGNNINVTQTITVFDDINPTGTAPANVTVQCIGDVPAVDIALITDEADNCTVNPTVTHVGDISDGNTCPEVITRTYRITDDCGNNTDITQTITINDDILPTGSAPADLALQCFADIPAVDINSITDEADNCTVNPIITHVGDVSNGNSCPQVVTRTYNIADACGNNINVSQVFTINDDTNPIANNPAAITVQCLTDVPAANIAEVVGETDNCTVNPTVAFVSESTDANTCNGEIITRIYSVTDDCGNSINVSQSIIIDSYTPTFTVSGIGTGSCGGNDGTITLSGLDPNTNYEMSYDGGGTNAITTNAAGEYVITGLSVGSFTNFTVSDGDCPACTTTENVSININDPTSGFIDAGLDQEYCEGTTVILTANNPSGAILSWDNGVTDGVGFVPPVGITFYTVTADLTNCFSSDQMMITVSPAITDITCPAGLTATCDISEQPAYADFDEFIAAGGSATIPAGGVIDSASFVLFSEISNGSTCPKTITRTYQIADTCGVTVSCTQEILINDLINPTGTAPADVLVQCIGDVPAVDITSITDEADNCTANPIVTHVSDVSNGNTCPEIITRTYNIADACGNNINVTQIITVNDDILPTGTAPADLAFQCIGDIPAADVTLITDEADNCTVNPIVTHVGDVSNGNTCPEIVTRTYNIADACGNNINVTQLFTINDDTNPTGTAPADLAFQCVGDIPVVDITSITDEADNCTVNPTVTHVSDVSDGNTCPEVITRTYNIADDCGNNINVAQVFTINDDILPTGTAPADVLVQCIGDVPAVNINAITDEADNCTVNPTVTHVGDVSDGNTCPEVLTRTYNIADDCGNNIDVIQTFTINDDILPTGNAPADIAVQCIGDVPAVDVNAITNEADNCTVNPIVTHVSDVSDGNTCPEIITRTYNIADDCGNNIDVIQIITIDDDTNPTGTAPAAVLVQCIGDVPAADITLITDEADNCTTNPTVTYVGDVSNGNTCPEIITRTYNIADDCGNNINVTQIITINDDILPTGTAPADLAFQCIGDIPAADVTLITDEADNCTVIPTVTHVGDVSDGNTCPEVITRTYNIADACGNSINVNQLFTINDDILPTGTAPADLAFQCVGDIPAADITVIIDEADNCTVNPIVTHVSDVSDGNTCPEVITRTYNIADACGNNIDVTQIFTVNDDIDPTGTAAPLAVQCIGDVPAPDINYITDEADNCAVNPTVTHVGDVSDGNTCPEVITRTYNIADDCGNNINVIQTITINDDILPTGNAPADLAVQCIGDVPAVDVNAITNEADNCTVNPIVTHVSDVSDGNTCPEVITRTYNIADDCGNNMDVIQTITINDDTAPTGTAPAAIAVQCIGDVPAADIAFITDEADNCTLTPTVVHTGDVSDGNTCPEVITRTYTITDDCGNNTDLTQTITINDDILPTGTAPADLAVQCLGDIPVVDITSITDEADNCTVNPTVTHTSDVSDGNTCPEVITRTYNIADDCGNNIDVIQTFTINDDILPTGTAPADAAVQCIGDVPVVDITAITDEGDNCTVNPTVTHVSDVSDGNTCPEVITRTYNIADDCGNNIDVVQTITINDDILPTASNPTDLTVECLSDVPATDIALVTDEADNCTVNPTVAFVSESSDGNACDGEIITRIYSVTDDCGNSIDVTHTITIDSYTPPAFSVSSTNPTACAAANGTITLSGLNPSSNYEMSYDGGASYPITTNSAGEYVITGLIASSYVNFTVYDEDCPSCSTTEIISINLSDPNAPVINAGLDQEHCEGTTVTLNADNPESANISWDNGVTDGVGFIPPVGTTYYTVTAELANCFSSDVLAVLIHPLPAVLAGSDIDACIGDPIILNGSGATSYTWDNGVTDGVSFIQSVGTKTYTVTGTSIYGCDNTDQVDVTVHSLPLADFVADTLTGCYPLEVNFSSLLHTPTDVCTFTINGTTVLPGTNVNYTFNSVECYDINLEVVSQYGCINNLTENDYICVGEYPIADFSVNPDELSSFKNEASFTNESIGSETYEWSFGDGESSTLTDPNHLYSGEEDGVDSYTIQMIAYSEYGCADTVYKILPYVADLIYYIPNTFTPDGDKYNETFKPVFHTGYDPMDYRLRIYNRWGELLFESNDANYGWDGSYGVNGAKRVQDGVYIWKIEFKEATNNNKVELSGNVNIIK</sequence>
<feature type="signal peptide" evidence="4">
    <location>
        <begin position="1"/>
        <end position="21"/>
    </location>
</feature>
<evidence type="ECO:0000259" key="6">
    <source>
        <dbReference type="PROSITE" id="PS50093"/>
    </source>
</evidence>
<dbReference type="Gene3D" id="2.60.120.290">
    <property type="entry name" value="Spermadhesin, CUB domain"/>
    <property type="match status" value="1"/>
</dbReference>
<keyword evidence="4" id="KW-0732">Signal</keyword>
<dbReference type="SMART" id="SM00089">
    <property type="entry name" value="PKD"/>
    <property type="match status" value="3"/>
</dbReference>
<feature type="domain" description="PKD" evidence="6">
    <location>
        <begin position="3548"/>
        <end position="3568"/>
    </location>
</feature>
<dbReference type="InterPro" id="IPR022409">
    <property type="entry name" value="PKD/Chitinase_dom"/>
</dbReference>
<dbReference type="GO" id="GO:0006508">
    <property type="term" value="P:proteolysis"/>
    <property type="evidence" value="ECO:0007669"/>
    <property type="project" value="UniProtKB-KW"/>
</dbReference>
<keyword evidence="2" id="KW-0378">Hydrolase</keyword>
<dbReference type="InterPro" id="IPR000859">
    <property type="entry name" value="CUB_dom"/>
</dbReference>
<dbReference type="PROSITE" id="PS50093">
    <property type="entry name" value="PKD"/>
    <property type="match status" value="2"/>
</dbReference>
<evidence type="ECO:0000259" key="5">
    <source>
        <dbReference type="PROSITE" id="PS01180"/>
    </source>
</evidence>
<reference evidence="8 9" key="1">
    <citation type="submission" date="2019-02" db="EMBL/GenBank/DDBJ databases">
        <title>Genome sequence of the sea-ice species Brumimicrobium glaciale.</title>
        <authorList>
            <person name="Bowman J.P."/>
        </authorList>
    </citation>
    <scope>NUCLEOTIDE SEQUENCE [LARGE SCALE GENOMIC DNA]</scope>
    <source>
        <strain evidence="8 9">IC156</strain>
    </source>
</reference>
<dbReference type="Gene3D" id="2.60.120.260">
    <property type="entry name" value="Galactose-binding domain-like"/>
    <property type="match status" value="1"/>
</dbReference>
<proteinExistence type="predicted"/>
<dbReference type="Pfam" id="PF00431">
    <property type="entry name" value="CUB"/>
    <property type="match status" value="1"/>
</dbReference>
<evidence type="ECO:0000256" key="1">
    <source>
        <dbReference type="ARBA" id="ARBA00022670"/>
    </source>
</evidence>
<dbReference type="Pfam" id="PF13585">
    <property type="entry name" value="CHU_C"/>
    <property type="match status" value="1"/>
</dbReference>
<evidence type="ECO:0000259" key="7">
    <source>
        <dbReference type="PROSITE" id="PS51829"/>
    </source>
</evidence>
<comment type="caution">
    <text evidence="8">The sequence shown here is derived from an EMBL/GenBank/DDBJ whole genome shotgun (WGS) entry which is preliminary data.</text>
</comment>
<dbReference type="InterPro" id="IPR013783">
    <property type="entry name" value="Ig-like_fold"/>
</dbReference>
<dbReference type="Pfam" id="PF23237">
    <property type="entry name" value="HYR_4C"/>
    <property type="match status" value="1"/>
</dbReference>
<dbReference type="InterPro" id="IPR035914">
    <property type="entry name" value="Sperma_CUB_dom_sf"/>
</dbReference>
<name>A0A4Q4KKU4_9FLAO</name>
<dbReference type="SMART" id="SM00042">
    <property type="entry name" value="CUB"/>
    <property type="match status" value="1"/>
</dbReference>
<dbReference type="InterPro" id="IPR000601">
    <property type="entry name" value="PKD_dom"/>
</dbReference>
<keyword evidence="1" id="KW-0645">Protease</keyword>
<keyword evidence="9" id="KW-1185">Reference proteome</keyword>
<dbReference type="SUPFAM" id="SSF49854">
    <property type="entry name" value="Spermadhesin, CUB domain"/>
    <property type="match status" value="1"/>
</dbReference>
<protein>
    <submittedName>
        <fullName evidence="8">T9SS type B sorting domain-containing protein</fullName>
    </submittedName>
</protein>
<dbReference type="OrthoDB" id="599464at2"/>
<keyword evidence="3" id="KW-1015">Disulfide bond</keyword>
<dbReference type="PROSITE" id="PS01180">
    <property type="entry name" value="CUB"/>
    <property type="match status" value="1"/>
</dbReference>
<feature type="domain" description="PKD" evidence="6">
    <location>
        <begin position="187"/>
        <end position="249"/>
    </location>
</feature>
<dbReference type="PROSITE" id="PS51829">
    <property type="entry name" value="P_HOMO_B"/>
    <property type="match status" value="1"/>
</dbReference>
<dbReference type="InterPro" id="IPR057078">
    <property type="entry name" value="HYR-4C"/>
</dbReference>
<dbReference type="InterPro" id="IPR008979">
    <property type="entry name" value="Galactose-bd-like_sf"/>
</dbReference>
<dbReference type="InterPro" id="IPR026341">
    <property type="entry name" value="T9SS_type_B"/>
</dbReference>
<evidence type="ECO:0000256" key="4">
    <source>
        <dbReference type="SAM" id="SignalP"/>
    </source>
</evidence>
<feature type="domain" description="CUB" evidence="5">
    <location>
        <begin position="35"/>
        <end position="141"/>
    </location>
</feature>
<dbReference type="EMBL" id="SETE01000004">
    <property type="protein sequence ID" value="RYM33510.1"/>
    <property type="molecule type" value="Genomic_DNA"/>
</dbReference>
<dbReference type="NCBIfam" id="TIGR04131">
    <property type="entry name" value="Bac_Flav_CTERM"/>
    <property type="match status" value="1"/>
</dbReference>
<accession>A0A4Q4KKU4</accession>
<dbReference type="Proteomes" id="UP000293952">
    <property type="component" value="Unassembled WGS sequence"/>
</dbReference>